<evidence type="ECO:0000313" key="3">
    <source>
        <dbReference type="Proteomes" id="UP000261284"/>
    </source>
</evidence>
<proteinExistence type="predicted"/>
<accession>A0A3E1NL05</accession>
<evidence type="ECO:0000313" key="2">
    <source>
        <dbReference type="EMBL" id="RFM28615.1"/>
    </source>
</evidence>
<dbReference type="EMBL" id="QTJU01000002">
    <property type="protein sequence ID" value="RFM28615.1"/>
    <property type="molecule type" value="Genomic_DNA"/>
</dbReference>
<keyword evidence="1" id="KW-1133">Transmembrane helix</keyword>
<dbReference type="AlphaFoldDB" id="A0A3E1NL05"/>
<feature type="transmembrane region" description="Helical" evidence="1">
    <location>
        <begin position="12"/>
        <end position="29"/>
    </location>
</feature>
<sequence length="99" mass="11152">MFLKKDNFKLGLVLGLIAPFFGMLIHYLVKFYPTFSLGDYFGSMTSNKSLLSAMITISLVANIFIFTLYSNAHIDKTARGIFACTAVYILVALYIKFFV</sequence>
<feature type="transmembrane region" description="Helical" evidence="1">
    <location>
        <begin position="49"/>
        <end position="69"/>
    </location>
</feature>
<evidence type="ECO:0008006" key="4">
    <source>
        <dbReference type="Google" id="ProtNLM"/>
    </source>
</evidence>
<name>A0A3E1NL05_9BACT</name>
<gene>
    <name evidence="2" type="ORF">DXN05_07410</name>
</gene>
<evidence type="ECO:0000256" key="1">
    <source>
        <dbReference type="SAM" id="Phobius"/>
    </source>
</evidence>
<keyword evidence="3" id="KW-1185">Reference proteome</keyword>
<organism evidence="2 3">
    <name type="scientific">Deminuibacter soli</name>
    <dbReference type="NCBI Taxonomy" id="2291815"/>
    <lineage>
        <taxon>Bacteria</taxon>
        <taxon>Pseudomonadati</taxon>
        <taxon>Bacteroidota</taxon>
        <taxon>Chitinophagia</taxon>
        <taxon>Chitinophagales</taxon>
        <taxon>Chitinophagaceae</taxon>
        <taxon>Deminuibacter</taxon>
    </lineage>
</organism>
<protein>
    <recommendedName>
        <fullName evidence="4">Stationary phase survival protein SurE</fullName>
    </recommendedName>
</protein>
<keyword evidence="1" id="KW-0812">Transmembrane</keyword>
<comment type="caution">
    <text evidence="2">The sequence shown here is derived from an EMBL/GenBank/DDBJ whole genome shotgun (WGS) entry which is preliminary data.</text>
</comment>
<feature type="transmembrane region" description="Helical" evidence="1">
    <location>
        <begin position="81"/>
        <end position="98"/>
    </location>
</feature>
<reference evidence="2 3" key="1">
    <citation type="submission" date="2018-08" db="EMBL/GenBank/DDBJ databases">
        <title>Chitinophagaceae sp. K23C18032701, a novel bacterium isolated from forest soil.</title>
        <authorList>
            <person name="Wang C."/>
        </authorList>
    </citation>
    <scope>NUCLEOTIDE SEQUENCE [LARGE SCALE GENOMIC DNA]</scope>
    <source>
        <strain evidence="2 3">K23C18032701</strain>
    </source>
</reference>
<dbReference type="Proteomes" id="UP000261284">
    <property type="component" value="Unassembled WGS sequence"/>
</dbReference>
<keyword evidence="1" id="KW-0472">Membrane</keyword>